<evidence type="ECO:0000313" key="2">
    <source>
        <dbReference type="Proteomes" id="UP000007755"/>
    </source>
</evidence>
<dbReference type="AlphaFoldDB" id="F4WYT5"/>
<evidence type="ECO:0000313" key="1">
    <source>
        <dbReference type="EMBL" id="EGI60589.1"/>
    </source>
</evidence>
<name>F4WYT5_ACREC</name>
<dbReference type="Proteomes" id="UP000007755">
    <property type="component" value="Unassembled WGS sequence"/>
</dbReference>
<gene>
    <name evidence="1" type="ORF">G5I_11149</name>
</gene>
<organism evidence="2">
    <name type="scientific">Acromyrmex echinatior</name>
    <name type="common">Panamanian leafcutter ant</name>
    <name type="synonym">Acromyrmex octospinosus echinatior</name>
    <dbReference type="NCBI Taxonomy" id="103372"/>
    <lineage>
        <taxon>Eukaryota</taxon>
        <taxon>Metazoa</taxon>
        <taxon>Ecdysozoa</taxon>
        <taxon>Arthropoda</taxon>
        <taxon>Hexapoda</taxon>
        <taxon>Insecta</taxon>
        <taxon>Pterygota</taxon>
        <taxon>Neoptera</taxon>
        <taxon>Endopterygota</taxon>
        <taxon>Hymenoptera</taxon>
        <taxon>Apocrita</taxon>
        <taxon>Aculeata</taxon>
        <taxon>Formicoidea</taxon>
        <taxon>Formicidae</taxon>
        <taxon>Myrmicinae</taxon>
        <taxon>Acromyrmex</taxon>
    </lineage>
</organism>
<protein>
    <submittedName>
        <fullName evidence="1">Uncharacterized protein</fullName>
    </submittedName>
</protein>
<reference evidence="1" key="1">
    <citation type="submission" date="2011-02" db="EMBL/GenBank/DDBJ databases">
        <title>The genome of the leaf-cutting ant Acromyrmex echinatior suggests key adaptations to social evolution and fungus farming.</title>
        <authorList>
            <person name="Nygaard S."/>
            <person name="Zhang G."/>
        </authorList>
    </citation>
    <scope>NUCLEOTIDE SEQUENCE</scope>
</reference>
<sequence length="120" mass="12909">MAIYRIEKIDGGGGGGGGGGGASPADVFVVLLKPRVNYARGINERLKQRDRIEIRSAQFGTIGMIEHSSRSDVKYIGQLDRHAVDMNILGTNATGVVGFSVTAWTASMQEDEGEKERDLL</sequence>
<dbReference type="EMBL" id="GL888463">
    <property type="protein sequence ID" value="EGI60589.1"/>
    <property type="molecule type" value="Genomic_DNA"/>
</dbReference>
<proteinExistence type="predicted"/>
<keyword evidence="2" id="KW-1185">Reference proteome</keyword>
<dbReference type="InParanoid" id="F4WYT5"/>
<accession>F4WYT5</accession>